<keyword evidence="3" id="KW-0804">Transcription</keyword>
<dbReference type="CDD" id="cd01389">
    <property type="entry name" value="HMG-box_ROX1-like"/>
    <property type="match status" value="1"/>
</dbReference>
<dbReference type="GO" id="GO:0005634">
    <property type="term" value="C:nucleus"/>
    <property type="evidence" value="ECO:0007669"/>
    <property type="project" value="UniProtKB-UniRule"/>
</dbReference>
<reference evidence="7" key="1">
    <citation type="submission" date="2022-12" db="EMBL/GenBank/DDBJ databases">
        <authorList>
            <person name="Petersen C."/>
        </authorList>
    </citation>
    <scope>NUCLEOTIDE SEQUENCE</scope>
    <source>
        <strain evidence="7">IBT 16125</strain>
    </source>
</reference>
<dbReference type="FunFam" id="1.10.30.10:FF:000041">
    <property type="entry name" value="HMG box family protein"/>
    <property type="match status" value="1"/>
</dbReference>
<keyword evidence="8" id="KW-1185">Reference proteome</keyword>
<evidence type="ECO:0000256" key="4">
    <source>
        <dbReference type="PROSITE-ProRule" id="PRU00267"/>
    </source>
</evidence>
<dbReference type="AlphaFoldDB" id="A0AAD6BTT6"/>
<feature type="region of interest" description="Disordered" evidence="5">
    <location>
        <begin position="81"/>
        <end position="132"/>
    </location>
</feature>
<dbReference type="SMART" id="SM00398">
    <property type="entry name" value="HMG"/>
    <property type="match status" value="1"/>
</dbReference>
<feature type="region of interest" description="Disordered" evidence="5">
    <location>
        <begin position="333"/>
        <end position="353"/>
    </location>
</feature>
<dbReference type="InterPro" id="IPR050140">
    <property type="entry name" value="SRY-related_HMG-box_TF-like"/>
</dbReference>
<evidence type="ECO:0000313" key="8">
    <source>
        <dbReference type="Proteomes" id="UP001213681"/>
    </source>
</evidence>
<dbReference type="Pfam" id="PF00505">
    <property type="entry name" value="HMG_box"/>
    <property type="match status" value="1"/>
</dbReference>
<dbReference type="SUPFAM" id="SSF47095">
    <property type="entry name" value="HMG-box"/>
    <property type="match status" value="1"/>
</dbReference>
<evidence type="ECO:0000313" key="7">
    <source>
        <dbReference type="EMBL" id="KAJ5432228.1"/>
    </source>
</evidence>
<keyword evidence="4" id="KW-0539">Nucleus</keyword>
<feature type="DNA-binding region" description="HMG box" evidence="4">
    <location>
        <begin position="145"/>
        <end position="213"/>
    </location>
</feature>
<protein>
    <recommendedName>
        <fullName evidence="6">HMG box domain-containing protein</fullName>
    </recommendedName>
</protein>
<feature type="region of interest" description="Disordered" evidence="5">
    <location>
        <begin position="542"/>
        <end position="586"/>
    </location>
</feature>
<dbReference type="PANTHER" id="PTHR10270">
    <property type="entry name" value="SOX TRANSCRIPTION FACTOR"/>
    <property type="match status" value="1"/>
</dbReference>
<dbReference type="GO" id="GO:0000978">
    <property type="term" value="F:RNA polymerase II cis-regulatory region sequence-specific DNA binding"/>
    <property type="evidence" value="ECO:0007669"/>
    <property type="project" value="TreeGrafter"/>
</dbReference>
<evidence type="ECO:0000256" key="1">
    <source>
        <dbReference type="ARBA" id="ARBA00023015"/>
    </source>
</evidence>
<accession>A0AAD6BTT6</accession>
<reference evidence="7" key="2">
    <citation type="journal article" date="2023" name="IMA Fungus">
        <title>Comparative genomic study of the Penicillium genus elucidates a diverse pangenome and 15 lateral gene transfer events.</title>
        <authorList>
            <person name="Petersen C."/>
            <person name="Sorensen T."/>
            <person name="Nielsen M.R."/>
            <person name="Sondergaard T.E."/>
            <person name="Sorensen J.L."/>
            <person name="Fitzpatrick D.A."/>
            <person name="Frisvad J.C."/>
            <person name="Nielsen K.L."/>
        </authorList>
    </citation>
    <scope>NUCLEOTIDE SEQUENCE</scope>
    <source>
        <strain evidence="7">IBT 16125</strain>
    </source>
</reference>
<dbReference type="Gene3D" id="1.10.30.10">
    <property type="entry name" value="High mobility group box domain"/>
    <property type="match status" value="1"/>
</dbReference>
<dbReference type="RefSeq" id="XP_056759520.1">
    <property type="nucleotide sequence ID" value="XM_056914766.1"/>
</dbReference>
<feature type="compositionally biased region" description="Polar residues" evidence="5">
    <location>
        <begin position="117"/>
        <end position="128"/>
    </location>
</feature>
<feature type="region of interest" description="Disordered" evidence="5">
    <location>
        <begin position="618"/>
        <end position="637"/>
    </location>
</feature>
<feature type="domain" description="HMG box" evidence="6">
    <location>
        <begin position="145"/>
        <end position="213"/>
    </location>
</feature>
<proteinExistence type="predicted"/>
<sequence length="743" mass="81255">MSYDRVLPNPASLRYESAPVSTLARPSDLLDHKIMKDHRQKSYTALPHRPAPVPATADNARYTSDMRPNGVAQTHQHLASYGRGSMNKDPGLSPVVQQHAKPGPMISTKDLGRDRSTSCSGNSSPTKSVKSEGVQFCLCQPDPKIPRPRNAFILYRQHHQAVVVLNNPGMANPEISKIIGEQWRHLSDEEKNKWKALAEEEKIRHAQQYPAYRYQPRRVGRDGSSRNAGSGISHNPSGRSTCNRCGGRLMNAPSSPMTPFTPMVSQGHRGSLSGPSSRTHMVTTTVMTASSSQCRDKSDRVPKPIRIDRIERPRQRRMEEDDVMSPEIKRRRLSHTSLKPPMHAHRDRSPDSPYPLTPYSATASVHQSRSMLPMVHSQRAYGGVPGQPQPQPQIQTQPVLDPSLKLPPLQTAIPSTPLTPFSTAESSVETAVMTIPFLNKIKLLAKISPPLVPSFRDSSARGPVIAVDGQDPELVRTAVEYLQSQLQKEDKFSVRVFEGPDVQAPRSADAGGPRGDATVDYLNTISAWHRISDDIISFVKSVSPPSPGTETPTNTNADANMATTTTTTPDQNQTRTTPEAPSSPETIIPKTASLQIHSPESTSTDSETSIAIPSTTASTLARGHTPAPTPPTPTPIALVPRYQLTTADTFACSVPINDSYAPLDHWQWMASLWRACVGPDITVHVRECAREEVERGGGVEIRLADARTVVLRKGVGCAGAGAGGFEEKVLRRMGFEIEDYLTQ</sequence>
<dbReference type="PANTHER" id="PTHR10270:SF320">
    <property type="entry name" value="BOX TRANSCRIPTIONAL REGULATOR, PUTATIVE (AFU_ORTHOLOGUE AFUA_4G10820)-RELATED"/>
    <property type="match status" value="1"/>
</dbReference>
<dbReference type="PROSITE" id="PS50118">
    <property type="entry name" value="HMG_BOX_2"/>
    <property type="match status" value="1"/>
</dbReference>
<feature type="compositionally biased region" description="Low complexity" evidence="5">
    <location>
        <begin position="551"/>
        <end position="578"/>
    </location>
</feature>
<dbReference type="EMBL" id="JAPVEA010000009">
    <property type="protein sequence ID" value="KAJ5432228.1"/>
    <property type="molecule type" value="Genomic_DNA"/>
</dbReference>
<evidence type="ECO:0000259" key="6">
    <source>
        <dbReference type="PROSITE" id="PS50118"/>
    </source>
</evidence>
<evidence type="ECO:0000256" key="5">
    <source>
        <dbReference type="SAM" id="MobiDB-lite"/>
    </source>
</evidence>
<gene>
    <name evidence="7" type="ORF">N7458_011384</name>
</gene>
<dbReference type="Proteomes" id="UP001213681">
    <property type="component" value="Unassembled WGS sequence"/>
</dbReference>
<dbReference type="GO" id="GO:0000122">
    <property type="term" value="P:negative regulation of transcription by RNA polymerase II"/>
    <property type="evidence" value="ECO:0007669"/>
    <property type="project" value="TreeGrafter"/>
</dbReference>
<dbReference type="GO" id="GO:0030154">
    <property type="term" value="P:cell differentiation"/>
    <property type="evidence" value="ECO:0007669"/>
    <property type="project" value="TreeGrafter"/>
</dbReference>
<evidence type="ECO:0000256" key="3">
    <source>
        <dbReference type="ARBA" id="ARBA00023163"/>
    </source>
</evidence>
<feature type="compositionally biased region" description="Polar residues" evidence="5">
    <location>
        <begin position="225"/>
        <end position="243"/>
    </location>
</feature>
<name>A0AAD6BTT6_9EURO</name>
<organism evidence="7 8">
    <name type="scientific">Penicillium daleae</name>
    <dbReference type="NCBI Taxonomy" id="63821"/>
    <lineage>
        <taxon>Eukaryota</taxon>
        <taxon>Fungi</taxon>
        <taxon>Dikarya</taxon>
        <taxon>Ascomycota</taxon>
        <taxon>Pezizomycotina</taxon>
        <taxon>Eurotiomycetes</taxon>
        <taxon>Eurotiomycetidae</taxon>
        <taxon>Eurotiales</taxon>
        <taxon>Aspergillaceae</taxon>
        <taxon>Penicillium</taxon>
    </lineage>
</organism>
<comment type="caution">
    <text evidence="7">The sequence shown here is derived from an EMBL/GenBank/DDBJ whole genome shotgun (WGS) entry which is preliminary data.</text>
</comment>
<keyword evidence="1" id="KW-0805">Transcription regulation</keyword>
<feature type="region of interest" description="Disordered" evidence="5">
    <location>
        <begin position="217"/>
        <end position="256"/>
    </location>
</feature>
<keyword evidence="2 4" id="KW-0238">DNA-binding</keyword>
<dbReference type="GO" id="GO:0001228">
    <property type="term" value="F:DNA-binding transcription activator activity, RNA polymerase II-specific"/>
    <property type="evidence" value="ECO:0007669"/>
    <property type="project" value="TreeGrafter"/>
</dbReference>
<evidence type="ECO:0000256" key="2">
    <source>
        <dbReference type="ARBA" id="ARBA00023125"/>
    </source>
</evidence>
<dbReference type="GeneID" id="81605009"/>
<dbReference type="InterPro" id="IPR009071">
    <property type="entry name" value="HMG_box_dom"/>
</dbReference>
<dbReference type="InterPro" id="IPR036910">
    <property type="entry name" value="HMG_box_dom_sf"/>
</dbReference>